<proteinExistence type="predicted"/>
<accession>A0ABZ2MB38</accession>
<name>A0ABZ2MB38_9BACT</name>
<keyword evidence="1" id="KW-0175">Coiled coil</keyword>
<sequence length="164" mass="18898">MDWGLTPRFGRAWLGGMLPLEGTLLEKLRKIEALHAGTKVDGEREAARRAAERIRERLAELRRREQEVELLYRMPDPWKRRLFVALCRRYGLKPFREAGRRSTTVQVRAPQTFHNRTLWPQFQALAGELDAHLNELTERVIREAINDDVSEPPEAPKALPAPAG</sequence>
<organism evidence="2 3">
    <name type="scientific">Pendulispora albinea</name>
    <dbReference type="NCBI Taxonomy" id="2741071"/>
    <lineage>
        <taxon>Bacteria</taxon>
        <taxon>Pseudomonadati</taxon>
        <taxon>Myxococcota</taxon>
        <taxon>Myxococcia</taxon>
        <taxon>Myxococcales</taxon>
        <taxon>Sorangiineae</taxon>
        <taxon>Pendulisporaceae</taxon>
        <taxon>Pendulispora</taxon>
    </lineage>
</organism>
<gene>
    <name evidence="2" type="ORF">LZC94_21090</name>
</gene>
<evidence type="ECO:0000313" key="2">
    <source>
        <dbReference type="EMBL" id="WXB19708.1"/>
    </source>
</evidence>
<protein>
    <submittedName>
        <fullName evidence="2">Uncharacterized protein</fullName>
    </submittedName>
</protein>
<dbReference type="EMBL" id="CP089984">
    <property type="protein sequence ID" value="WXB19708.1"/>
    <property type="molecule type" value="Genomic_DNA"/>
</dbReference>
<reference evidence="2 3" key="1">
    <citation type="submission" date="2021-12" db="EMBL/GenBank/DDBJ databases">
        <title>Discovery of the Pendulisporaceae a myxobacterial family with distinct sporulation behavior and unique specialized metabolism.</title>
        <authorList>
            <person name="Garcia R."/>
            <person name="Popoff A."/>
            <person name="Bader C.D."/>
            <person name="Loehr J."/>
            <person name="Walesch S."/>
            <person name="Walt C."/>
            <person name="Boldt J."/>
            <person name="Bunk B."/>
            <person name="Haeckl F.J.F.P.J."/>
            <person name="Gunesch A.P."/>
            <person name="Birkelbach J."/>
            <person name="Nuebel U."/>
            <person name="Pietschmann T."/>
            <person name="Bach T."/>
            <person name="Mueller R."/>
        </authorList>
    </citation>
    <scope>NUCLEOTIDE SEQUENCE [LARGE SCALE GENOMIC DNA]</scope>
    <source>
        <strain evidence="2 3">MSr11954</strain>
    </source>
</reference>
<keyword evidence="3" id="KW-1185">Reference proteome</keyword>
<dbReference type="Proteomes" id="UP001370348">
    <property type="component" value="Chromosome"/>
</dbReference>
<evidence type="ECO:0000256" key="1">
    <source>
        <dbReference type="SAM" id="Coils"/>
    </source>
</evidence>
<evidence type="ECO:0000313" key="3">
    <source>
        <dbReference type="Proteomes" id="UP001370348"/>
    </source>
</evidence>
<dbReference type="RefSeq" id="WP_394829304.1">
    <property type="nucleotide sequence ID" value="NZ_CP089984.1"/>
</dbReference>
<feature type="coiled-coil region" evidence="1">
    <location>
        <begin position="44"/>
        <end position="71"/>
    </location>
</feature>